<evidence type="ECO:0000256" key="6">
    <source>
        <dbReference type="PROSITE-ProRule" id="PRU00169"/>
    </source>
</evidence>
<dbReference type="EC" id="2.7.13.3" evidence="2"/>
<evidence type="ECO:0000256" key="5">
    <source>
        <dbReference type="ARBA" id="ARBA00022777"/>
    </source>
</evidence>
<dbReference type="SUPFAM" id="SSF55874">
    <property type="entry name" value="ATPase domain of HSP90 chaperone/DNA topoisomerase II/histidine kinase"/>
    <property type="match status" value="1"/>
</dbReference>
<keyword evidence="7" id="KW-1133">Transmembrane helix</keyword>
<evidence type="ECO:0000256" key="2">
    <source>
        <dbReference type="ARBA" id="ARBA00012438"/>
    </source>
</evidence>
<dbReference type="PANTHER" id="PTHR43047:SF72">
    <property type="entry name" value="OSMOSENSING HISTIDINE PROTEIN KINASE SLN1"/>
    <property type="match status" value="1"/>
</dbReference>
<feature type="domain" description="PAS" evidence="10">
    <location>
        <begin position="820"/>
        <end position="869"/>
    </location>
</feature>
<dbReference type="Pfam" id="PF13426">
    <property type="entry name" value="PAS_9"/>
    <property type="match status" value="1"/>
</dbReference>
<keyword evidence="5" id="KW-0418">Kinase</keyword>
<dbReference type="InterPro" id="IPR029016">
    <property type="entry name" value="GAF-like_dom_sf"/>
</dbReference>
<dbReference type="CDD" id="cd00130">
    <property type="entry name" value="PAS"/>
    <property type="match status" value="1"/>
</dbReference>
<dbReference type="SUPFAM" id="SSF55781">
    <property type="entry name" value="GAF domain-like"/>
    <property type="match status" value="1"/>
</dbReference>
<evidence type="ECO:0000256" key="4">
    <source>
        <dbReference type="ARBA" id="ARBA00022679"/>
    </source>
</evidence>
<dbReference type="PROSITE" id="PS50112">
    <property type="entry name" value="PAS"/>
    <property type="match status" value="1"/>
</dbReference>
<dbReference type="Gene3D" id="1.10.287.130">
    <property type="match status" value="1"/>
</dbReference>
<dbReference type="CDD" id="cd00156">
    <property type="entry name" value="REC"/>
    <property type="match status" value="1"/>
</dbReference>
<dbReference type="SMART" id="SM00448">
    <property type="entry name" value="REC"/>
    <property type="match status" value="1"/>
</dbReference>
<dbReference type="SMART" id="SM00387">
    <property type="entry name" value="HATPase_c"/>
    <property type="match status" value="1"/>
</dbReference>
<evidence type="ECO:0000259" key="9">
    <source>
        <dbReference type="PROSITE" id="PS50110"/>
    </source>
</evidence>
<dbReference type="SMART" id="SM00091">
    <property type="entry name" value="PAS"/>
    <property type="match status" value="3"/>
</dbReference>
<feature type="domain" description="PAC" evidence="11">
    <location>
        <begin position="902"/>
        <end position="954"/>
    </location>
</feature>
<dbReference type="SUPFAM" id="SSF47384">
    <property type="entry name" value="Homodimeric domain of signal transducing histidine kinase"/>
    <property type="match status" value="1"/>
</dbReference>
<accession>A0ABQ3B6Y0</accession>
<dbReference type="SMART" id="SM00388">
    <property type="entry name" value="HisKA"/>
    <property type="match status" value="1"/>
</dbReference>
<evidence type="ECO:0000256" key="1">
    <source>
        <dbReference type="ARBA" id="ARBA00000085"/>
    </source>
</evidence>
<evidence type="ECO:0000259" key="8">
    <source>
        <dbReference type="PROSITE" id="PS50109"/>
    </source>
</evidence>
<proteinExistence type="predicted"/>
<dbReference type="Pfam" id="PF00072">
    <property type="entry name" value="Response_reg"/>
    <property type="match status" value="1"/>
</dbReference>
<dbReference type="InterPro" id="IPR035965">
    <property type="entry name" value="PAS-like_dom_sf"/>
</dbReference>
<evidence type="ECO:0000259" key="11">
    <source>
        <dbReference type="PROSITE" id="PS50113"/>
    </source>
</evidence>
<dbReference type="Pfam" id="PF01590">
    <property type="entry name" value="GAF"/>
    <property type="match status" value="1"/>
</dbReference>
<dbReference type="PROSITE" id="PS50113">
    <property type="entry name" value="PAC"/>
    <property type="match status" value="2"/>
</dbReference>
<feature type="modified residue" description="4-aspartylphosphate" evidence="6">
    <location>
        <position position="1245"/>
    </location>
</feature>
<dbReference type="NCBIfam" id="TIGR00229">
    <property type="entry name" value="sensory_box"/>
    <property type="match status" value="2"/>
</dbReference>
<dbReference type="SUPFAM" id="SSF52172">
    <property type="entry name" value="CheY-like"/>
    <property type="match status" value="1"/>
</dbReference>
<dbReference type="Gene3D" id="3.30.450.40">
    <property type="match status" value="1"/>
</dbReference>
<protein>
    <recommendedName>
        <fullName evidence="2">histidine kinase</fullName>
        <ecNumber evidence="2">2.7.13.3</ecNumber>
    </recommendedName>
</protein>
<dbReference type="InterPro" id="IPR036890">
    <property type="entry name" value="HATPase_C_sf"/>
</dbReference>
<evidence type="ECO:0000256" key="7">
    <source>
        <dbReference type="SAM" id="Phobius"/>
    </source>
</evidence>
<evidence type="ECO:0000256" key="3">
    <source>
        <dbReference type="ARBA" id="ARBA00022553"/>
    </source>
</evidence>
<evidence type="ECO:0000313" key="12">
    <source>
        <dbReference type="EMBL" id="GGY81970.1"/>
    </source>
</evidence>
<dbReference type="InterPro" id="IPR003594">
    <property type="entry name" value="HATPase_dom"/>
</dbReference>
<dbReference type="InterPro" id="IPR000014">
    <property type="entry name" value="PAS"/>
</dbReference>
<dbReference type="PRINTS" id="PR00344">
    <property type="entry name" value="BCTRLSENSOR"/>
</dbReference>
<dbReference type="PROSITE" id="PS50109">
    <property type="entry name" value="HIS_KIN"/>
    <property type="match status" value="1"/>
</dbReference>
<dbReference type="InterPro" id="IPR003018">
    <property type="entry name" value="GAF"/>
</dbReference>
<dbReference type="Pfam" id="PF02518">
    <property type="entry name" value="HATPase_c"/>
    <property type="match status" value="1"/>
</dbReference>
<evidence type="ECO:0000313" key="13">
    <source>
        <dbReference type="Proteomes" id="UP000619761"/>
    </source>
</evidence>
<dbReference type="InterPro" id="IPR001789">
    <property type="entry name" value="Sig_transdc_resp-reg_receiver"/>
</dbReference>
<dbReference type="Proteomes" id="UP000619761">
    <property type="component" value="Unassembled WGS sequence"/>
</dbReference>
<reference evidence="13" key="1">
    <citation type="journal article" date="2019" name="Int. J. Syst. Evol. Microbiol.">
        <title>The Global Catalogue of Microorganisms (GCM) 10K type strain sequencing project: providing services to taxonomists for standard genome sequencing and annotation.</title>
        <authorList>
            <consortium name="The Broad Institute Genomics Platform"/>
            <consortium name="The Broad Institute Genome Sequencing Center for Infectious Disease"/>
            <person name="Wu L."/>
            <person name="Ma J."/>
        </authorList>
    </citation>
    <scope>NUCLEOTIDE SEQUENCE [LARGE SCALE GENOMIC DNA]</scope>
    <source>
        <strain evidence="13">KCTC 32239</strain>
    </source>
</reference>
<dbReference type="InterPro" id="IPR001610">
    <property type="entry name" value="PAC"/>
</dbReference>
<dbReference type="PROSITE" id="PS50110">
    <property type="entry name" value="RESPONSE_REGULATORY"/>
    <property type="match status" value="1"/>
</dbReference>
<dbReference type="InterPro" id="IPR036097">
    <property type="entry name" value="HisK_dim/P_sf"/>
</dbReference>
<dbReference type="InterPro" id="IPR000700">
    <property type="entry name" value="PAS-assoc_C"/>
</dbReference>
<dbReference type="InterPro" id="IPR004358">
    <property type="entry name" value="Sig_transdc_His_kin-like_C"/>
</dbReference>
<keyword evidence="7" id="KW-0812">Transmembrane</keyword>
<feature type="domain" description="PAC" evidence="11">
    <location>
        <begin position="455"/>
        <end position="508"/>
    </location>
</feature>
<dbReference type="InterPro" id="IPR005467">
    <property type="entry name" value="His_kinase_dom"/>
</dbReference>
<feature type="domain" description="Response regulatory" evidence="9">
    <location>
        <begin position="1196"/>
        <end position="1314"/>
    </location>
</feature>
<dbReference type="SUPFAM" id="SSF55785">
    <property type="entry name" value="PYP-like sensor domain (PAS domain)"/>
    <property type="match status" value="3"/>
</dbReference>
<comment type="catalytic activity">
    <reaction evidence="1">
        <text>ATP + protein L-histidine = ADP + protein N-phospho-L-histidine.</text>
        <dbReference type="EC" id="2.7.13.3"/>
    </reaction>
</comment>
<dbReference type="InterPro" id="IPR003661">
    <property type="entry name" value="HisK_dim/P_dom"/>
</dbReference>
<keyword evidence="13" id="KW-1185">Reference proteome</keyword>
<dbReference type="InterPro" id="IPR011006">
    <property type="entry name" value="CheY-like_superfamily"/>
</dbReference>
<dbReference type="Gene3D" id="3.30.565.10">
    <property type="entry name" value="Histidine kinase-like ATPase, C-terminal domain"/>
    <property type="match status" value="1"/>
</dbReference>
<dbReference type="CDD" id="cd16922">
    <property type="entry name" value="HATPase_EvgS-ArcB-TorS-like"/>
    <property type="match status" value="1"/>
</dbReference>
<dbReference type="Pfam" id="PF08447">
    <property type="entry name" value="PAS_3"/>
    <property type="match status" value="2"/>
</dbReference>
<keyword evidence="3 6" id="KW-0597">Phosphoprotein</keyword>
<dbReference type="SMART" id="SM00065">
    <property type="entry name" value="GAF"/>
    <property type="match status" value="1"/>
</dbReference>
<keyword evidence="7" id="KW-0472">Membrane</keyword>
<dbReference type="SMART" id="SM00086">
    <property type="entry name" value="PAC"/>
    <property type="match status" value="3"/>
</dbReference>
<gene>
    <name evidence="12" type="ORF">GCM10011613_28340</name>
</gene>
<dbReference type="EMBL" id="BMYZ01000003">
    <property type="protein sequence ID" value="GGY81970.1"/>
    <property type="molecule type" value="Genomic_DNA"/>
</dbReference>
<name>A0ABQ3B6Y0_9GAMM</name>
<organism evidence="12 13">
    <name type="scientific">Cellvibrio zantedeschiae</name>
    <dbReference type="NCBI Taxonomy" id="1237077"/>
    <lineage>
        <taxon>Bacteria</taxon>
        <taxon>Pseudomonadati</taxon>
        <taxon>Pseudomonadota</taxon>
        <taxon>Gammaproteobacteria</taxon>
        <taxon>Cellvibrionales</taxon>
        <taxon>Cellvibrionaceae</taxon>
        <taxon>Cellvibrio</taxon>
    </lineage>
</organism>
<dbReference type="InterPro" id="IPR013655">
    <property type="entry name" value="PAS_fold_3"/>
</dbReference>
<sequence length="1316" mass="147653">MDLENKRLYSWLPWVITLLVSALFVLLLRNELVHQEHEWQERLRLQQAAAESALNVSQQDLLRQATAFAQLISQDSAVVALVRRAAVVHEREGGNGGDEQSAAVRKQLQQVLEHYWIRMMPFGVRELNVHLAPDAIVFLRANKIERFGDDLSKSSPLLMSALKSGVISSGMEVGHYGANYRAIAPVSSSGPTSETVAAVEVGLGLLPQRDAQKDQGQAVLISSTLTNDLLWGSAQQEVMANSKNRYSQWYVESYTNPLVKEWQANGVFTNLVLDKPTPTLVQDQNKTYMLGLVRLDGFALAHAHMASPHTLLVNWIDVTDELNAQAEQRNKTIFNFVGVWLFSLAVLWFLFRLNRRHVLQLLREHSTQLQKERDLSEQSRQRLTLALSSSESGFWEWNITNNRALFSKEWRELCGLPGGDGSADIEEWLSRVHPSDKRASYTEMIRHIKGETPMFENEYRLRIADGSYKWIFTRGKVVEWQPDGKAALMLGVYTDITERKKNEIIVIRQQAALRALNEIASLSAIDAEEQLRSALGVGSRYLGLPHGAVSAVLGNQYQIKISVGKNRAFENTEAEKREQGTIAPLSNYFCEMTLRNKDIFCCDEISNSEYASHYAHKENKIDTYIGVPIWLQGKIYGVLSFDSERSRHQSYDELDRDFMRLFARWVGVTLERWQYQSEQQILIERFEKLCNQLPGFLYQFQLNSDGTSLFPFSSSGIDQIYGVRPENVFTDATSVFSVVHPSDVGWVSESISASAASLKDWNATYRVCHPRRGEIWVRGEARPERLSNGATLWNGYIQDVTEEKLAAIKLQDINALREAIFDAASISIISTDPKGLIKTFNQGAEDLLGYSAAEVIDVLTTAPFHLPEEIAARAKLLSQEFGIEIQPGFDVFTTKSREGDKDESEWTYVRKDRSQVPVILSASALRGPDGEITGYLALARDISEIKRIDRMKSEFISTVSHELRTPLTAISGALGIIVNGAAGAVPDTAIKMLNIAHKNSLRLIHLVNDLLDMEKLTAGKMHFELKSQAIMPIVAQSIEANAAYAAQYNVKFKLVSQVRDDLRVNVDAQRLQQVLANFLSNAAKFSPPAEVIELRIEYFYNTVRVSVIDKGPGIPEEFRGRIFQKFSQADSSDTRQKGGTGLGLAICKEIIERMGGKIGFFSDGIKGSQFYFDIPTEESPHQNHQSDSHRLATGERLLVVEDDPEVAELFATILRGKNYRVDIAYSGQAALERLALYAYQAMTMDIELPDMSGLDLIRQLRSDAVTKDIPIIVISANLDAERMSNRRTSMFSGVQWLQKPQSALAIASAVKSALSH</sequence>
<dbReference type="CDD" id="cd00082">
    <property type="entry name" value="HisKA"/>
    <property type="match status" value="1"/>
</dbReference>
<evidence type="ECO:0000259" key="10">
    <source>
        <dbReference type="PROSITE" id="PS50112"/>
    </source>
</evidence>
<feature type="transmembrane region" description="Helical" evidence="7">
    <location>
        <begin position="12"/>
        <end position="28"/>
    </location>
</feature>
<feature type="domain" description="Histidine kinase" evidence="8">
    <location>
        <begin position="958"/>
        <end position="1178"/>
    </location>
</feature>
<keyword evidence="4" id="KW-0808">Transferase</keyword>
<dbReference type="RefSeq" id="WP_189419787.1">
    <property type="nucleotide sequence ID" value="NZ_BMYZ01000003.1"/>
</dbReference>
<dbReference type="Pfam" id="PF00512">
    <property type="entry name" value="HisKA"/>
    <property type="match status" value="1"/>
</dbReference>
<comment type="caution">
    <text evidence="12">The sequence shown here is derived from an EMBL/GenBank/DDBJ whole genome shotgun (WGS) entry which is preliminary data.</text>
</comment>
<dbReference type="Gene3D" id="3.40.50.2300">
    <property type="match status" value="1"/>
</dbReference>
<dbReference type="Gene3D" id="3.30.450.20">
    <property type="entry name" value="PAS domain"/>
    <property type="match status" value="3"/>
</dbReference>
<dbReference type="PANTHER" id="PTHR43047">
    <property type="entry name" value="TWO-COMPONENT HISTIDINE PROTEIN KINASE"/>
    <property type="match status" value="1"/>
</dbReference>
<feature type="transmembrane region" description="Helical" evidence="7">
    <location>
        <begin position="333"/>
        <end position="351"/>
    </location>
</feature>